<dbReference type="KEGG" id="ela:UCREL1_11137"/>
<evidence type="ECO:0000313" key="3">
    <source>
        <dbReference type="Proteomes" id="UP000012174"/>
    </source>
</evidence>
<accession>M7T5L8</accession>
<dbReference type="Proteomes" id="UP000012174">
    <property type="component" value="Unassembled WGS sequence"/>
</dbReference>
<proteinExistence type="predicted"/>
<evidence type="ECO:0000256" key="1">
    <source>
        <dbReference type="SAM" id="MobiDB-lite"/>
    </source>
</evidence>
<feature type="region of interest" description="Disordered" evidence="1">
    <location>
        <begin position="87"/>
        <end position="118"/>
    </location>
</feature>
<feature type="region of interest" description="Disordered" evidence="1">
    <location>
        <begin position="132"/>
        <end position="163"/>
    </location>
</feature>
<protein>
    <submittedName>
        <fullName evidence="2">Uncharacterized protein</fullName>
    </submittedName>
</protein>
<feature type="compositionally biased region" description="Acidic residues" evidence="1">
    <location>
        <begin position="133"/>
        <end position="163"/>
    </location>
</feature>
<dbReference type="HOGENOM" id="CLU_1627039_0_0_1"/>
<reference evidence="3" key="1">
    <citation type="journal article" date="2013" name="Genome Announc.">
        <title>Draft genome sequence of the grapevine dieback fungus Eutypa lata UCR-EL1.</title>
        <authorList>
            <person name="Blanco-Ulate B."/>
            <person name="Rolshausen P.E."/>
            <person name="Cantu D."/>
        </authorList>
    </citation>
    <scope>NUCLEOTIDE SEQUENCE [LARGE SCALE GENOMIC DNA]</scope>
    <source>
        <strain evidence="3">UCR-EL1</strain>
    </source>
</reference>
<dbReference type="OrthoDB" id="4713722at2759"/>
<dbReference type="PROSITE" id="PS51257">
    <property type="entry name" value="PROKAR_LIPOPROTEIN"/>
    <property type="match status" value="1"/>
</dbReference>
<sequence>MAPRTANPESADGKADGKHITVLCTLIMSCQDFKADMSKAAEALGITHAKNVPRAVNSIIGPYGFELKAGKVTKKDGGTQGHVAIAAAANGATNGDDEEPAEAPTKKMKTRAATGKNGKNGKIIFKKRKFEEVKEEDEEVKEEDEVVKEEDDDEEDGVDAEAA</sequence>
<dbReference type="EMBL" id="KB707518">
    <property type="protein sequence ID" value="EMR61945.1"/>
    <property type="molecule type" value="Genomic_DNA"/>
</dbReference>
<dbReference type="OMA" id="MAPRTAN"/>
<name>M7T5L8_EUTLA</name>
<organism evidence="2 3">
    <name type="scientific">Eutypa lata (strain UCR-EL1)</name>
    <name type="common">Grapevine dieback disease fungus</name>
    <name type="synonym">Eutypa armeniacae</name>
    <dbReference type="NCBI Taxonomy" id="1287681"/>
    <lineage>
        <taxon>Eukaryota</taxon>
        <taxon>Fungi</taxon>
        <taxon>Dikarya</taxon>
        <taxon>Ascomycota</taxon>
        <taxon>Pezizomycotina</taxon>
        <taxon>Sordariomycetes</taxon>
        <taxon>Xylariomycetidae</taxon>
        <taxon>Xylariales</taxon>
        <taxon>Diatrypaceae</taxon>
        <taxon>Eutypa</taxon>
    </lineage>
</organism>
<gene>
    <name evidence="2" type="ORF">UCREL1_11137</name>
</gene>
<keyword evidence="3" id="KW-1185">Reference proteome</keyword>
<evidence type="ECO:0000313" key="2">
    <source>
        <dbReference type="EMBL" id="EMR61945.1"/>
    </source>
</evidence>
<dbReference type="AlphaFoldDB" id="M7T5L8"/>